<keyword evidence="4" id="KW-1185">Reference proteome</keyword>
<feature type="region of interest" description="Disordered" evidence="2">
    <location>
        <begin position="210"/>
        <end position="232"/>
    </location>
</feature>
<dbReference type="PANTHER" id="PTHR28594">
    <property type="entry name" value="ATR-INTERACTING PROTEIN"/>
    <property type="match status" value="1"/>
</dbReference>
<proteinExistence type="predicted"/>
<dbReference type="PANTHER" id="PTHR28594:SF1">
    <property type="entry name" value="ATR-INTERACTING PROTEIN"/>
    <property type="match status" value="1"/>
</dbReference>
<dbReference type="EMBL" id="JAGEUA010000002">
    <property type="protein sequence ID" value="KAL1007819.1"/>
    <property type="molecule type" value="Genomic_DNA"/>
</dbReference>
<accession>A0ABD0XIM3</accession>
<sequence length="859" mass="93080">MEYPPSKRLKGMASATPSNDTFGDDDDFTQDDLEEIDIIASQAVTGIQAEPGQTSKGTPVGMGSFGPRQGELRTSYSGGRQQPCGLAKSNPAREREIPEFPCNNTFGNGQHSKVDREYFQQLEAQQADLKKKLKEVEDEILMKNGEIRVLRDSIRVAQQEKETQRQAQLLLEKERRDAQTEKEKELAKKVQSLQSELYFKEAEMNEMKTKLQNSERGSKAVASPVSRNSPRQSGMKALLQGVGPSQAGPSTLIHRTSSPQPLTSPGGTAFITKEMFGAQLPSRSTPSKISGPGLLRNDGKQASSSKQEVTRSDPFNTFQPSQHQGLVLLSLLLQHPLDPSLLGLSHLLCISPDALPGLLTNICLSSGLSPDSSSSLTELKAPSHLCNKPHSQQPRFSHYQSLALSGLNMMALPCSAHNPNTPLPNPQALPHTDTSPTLANSPRSCPAAVHLLPLLDHHVGLFCQSLEAVALDGSGKSTLTGGSLCGSGSLDGSLASSVEDSLGSQEEFALAALTALRHALAHSFEVVHTLLDWQPPPEGSAPQGNARSRPILAAGLTPFPPGTSAQPSTSKVSSTLPDRTRAGLHHLHPLLQKLLHLSDPVCSTRAVQREVVVSSSLSALVMLLKKAQPSQLSSRFRCVISGPVLSRCLSLTSSYQVMSLSVSLLDVLAHSDELAATLCSHTDSCVFLKVFQYITSRPDKSVIDIQWANLEVKAIRLVARLWTSKASRWGVFGESSCQCRGEVVQTLVVLLHRQWLDLRGRAEAGAGGNNKTPSPAWYIAPGVDLLREALVLLHWLFVNHSSFSDHCLPVLHLFDQMIPAVRDTLRKIPDLSEMEELALEEICRGEAEDTDDMDIDTGS</sequence>
<evidence type="ECO:0000313" key="3">
    <source>
        <dbReference type="EMBL" id="KAL1007819.1"/>
    </source>
</evidence>
<feature type="compositionally biased region" description="Polar residues" evidence="2">
    <location>
        <begin position="300"/>
        <end position="312"/>
    </location>
</feature>
<evidence type="ECO:0000256" key="1">
    <source>
        <dbReference type="SAM" id="Coils"/>
    </source>
</evidence>
<dbReference type="Proteomes" id="UP001557470">
    <property type="component" value="Unassembled WGS sequence"/>
</dbReference>
<evidence type="ECO:0000313" key="4">
    <source>
        <dbReference type="Proteomes" id="UP001557470"/>
    </source>
</evidence>
<organism evidence="3 4">
    <name type="scientific">Umbra pygmaea</name>
    <name type="common">Eastern mudminnow</name>
    <dbReference type="NCBI Taxonomy" id="75934"/>
    <lineage>
        <taxon>Eukaryota</taxon>
        <taxon>Metazoa</taxon>
        <taxon>Chordata</taxon>
        <taxon>Craniata</taxon>
        <taxon>Vertebrata</taxon>
        <taxon>Euteleostomi</taxon>
        <taxon>Actinopterygii</taxon>
        <taxon>Neopterygii</taxon>
        <taxon>Teleostei</taxon>
        <taxon>Protacanthopterygii</taxon>
        <taxon>Esociformes</taxon>
        <taxon>Umbridae</taxon>
        <taxon>Umbra</taxon>
    </lineage>
</organism>
<evidence type="ECO:0008006" key="5">
    <source>
        <dbReference type="Google" id="ProtNLM"/>
    </source>
</evidence>
<keyword evidence="1" id="KW-0175">Coiled coil</keyword>
<feature type="region of interest" description="Disordered" evidence="2">
    <location>
        <begin position="1"/>
        <end position="92"/>
    </location>
</feature>
<name>A0ABD0XIM3_UMBPY</name>
<feature type="coiled-coil region" evidence="1">
    <location>
        <begin position="119"/>
        <end position="210"/>
    </location>
</feature>
<dbReference type="AlphaFoldDB" id="A0ABD0XIM3"/>
<reference evidence="3 4" key="1">
    <citation type="submission" date="2024-06" db="EMBL/GenBank/DDBJ databases">
        <authorList>
            <person name="Pan Q."/>
            <person name="Wen M."/>
            <person name="Jouanno E."/>
            <person name="Zahm M."/>
            <person name="Klopp C."/>
            <person name="Cabau C."/>
            <person name="Louis A."/>
            <person name="Berthelot C."/>
            <person name="Parey E."/>
            <person name="Roest Crollius H."/>
            <person name="Montfort J."/>
            <person name="Robinson-Rechavi M."/>
            <person name="Bouchez O."/>
            <person name="Lampietro C."/>
            <person name="Lopez Roques C."/>
            <person name="Donnadieu C."/>
            <person name="Postlethwait J."/>
            <person name="Bobe J."/>
            <person name="Verreycken H."/>
            <person name="Guiguen Y."/>
        </authorList>
    </citation>
    <scope>NUCLEOTIDE SEQUENCE [LARGE SCALE GENOMIC DNA]</scope>
    <source>
        <strain evidence="3">Up_M1</strain>
        <tissue evidence="3">Testis</tissue>
    </source>
</reference>
<feature type="region of interest" description="Disordered" evidence="2">
    <location>
        <begin position="280"/>
        <end position="312"/>
    </location>
</feature>
<comment type="caution">
    <text evidence="3">The sequence shown here is derived from an EMBL/GenBank/DDBJ whole genome shotgun (WGS) entry which is preliminary data.</text>
</comment>
<feature type="compositionally biased region" description="Polar residues" evidence="2">
    <location>
        <begin position="563"/>
        <end position="576"/>
    </location>
</feature>
<feature type="compositionally biased region" description="Acidic residues" evidence="2">
    <location>
        <begin position="22"/>
        <end position="37"/>
    </location>
</feature>
<feature type="region of interest" description="Disordered" evidence="2">
    <location>
        <begin position="552"/>
        <end position="576"/>
    </location>
</feature>
<evidence type="ECO:0000256" key="2">
    <source>
        <dbReference type="SAM" id="MobiDB-lite"/>
    </source>
</evidence>
<dbReference type="InterPro" id="IPR033349">
    <property type="entry name" value="ATRIP"/>
</dbReference>
<protein>
    <recommendedName>
        <fullName evidence="5">ATR-interacting protein</fullName>
    </recommendedName>
</protein>
<gene>
    <name evidence="3" type="ORF">UPYG_G00092080</name>
</gene>